<dbReference type="CDD" id="cd00610">
    <property type="entry name" value="OAT_like"/>
    <property type="match status" value="1"/>
</dbReference>
<dbReference type="Gene3D" id="3.40.640.10">
    <property type="entry name" value="Type I PLP-dependent aspartate aminotransferase-like (Major domain)"/>
    <property type="match status" value="1"/>
</dbReference>
<dbReference type="InterPro" id="IPR005814">
    <property type="entry name" value="Aminotrans_3"/>
</dbReference>
<feature type="modified residue" description="N6-(pyridoxal phosphate)lysine" evidence="11">
    <location>
        <position position="258"/>
    </location>
</feature>
<dbReference type="GO" id="GO:0005737">
    <property type="term" value="C:cytoplasm"/>
    <property type="evidence" value="ECO:0007669"/>
    <property type="project" value="UniProtKB-SubCell"/>
</dbReference>
<keyword evidence="7 11" id="KW-0641">Proline biosynthesis</keyword>
<dbReference type="InterPro" id="IPR034757">
    <property type="entry name" value="Ornith_aminotrans_bact"/>
</dbReference>
<dbReference type="FunFam" id="3.40.640.10:FF:000011">
    <property type="entry name" value="Ornithine aminotransferase"/>
    <property type="match status" value="1"/>
</dbReference>
<dbReference type="InterPro" id="IPR015421">
    <property type="entry name" value="PyrdxlP-dep_Trfase_major"/>
</dbReference>
<dbReference type="SUPFAM" id="SSF53383">
    <property type="entry name" value="PLP-dependent transferases"/>
    <property type="match status" value="1"/>
</dbReference>
<keyword evidence="4 11" id="KW-0963">Cytoplasm</keyword>
<comment type="subcellular location">
    <subcellularLocation>
        <location evidence="11">Cytoplasm</location>
    </subcellularLocation>
</comment>
<dbReference type="AlphaFoldDB" id="A0A1H0EU15"/>
<evidence type="ECO:0000313" key="12">
    <source>
        <dbReference type="EMBL" id="SDN85786.1"/>
    </source>
</evidence>
<dbReference type="NCBIfam" id="NF003145">
    <property type="entry name" value="PRK04073.1"/>
    <property type="match status" value="1"/>
</dbReference>
<evidence type="ECO:0000313" key="13">
    <source>
        <dbReference type="Proteomes" id="UP000198778"/>
    </source>
</evidence>
<dbReference type="InterPro" id="IPR050103">
    <property type="entry name" value="Class-III_PLP-dep_AT"/>
</dbReference>
<dbReference type="InterPro" id="IPR015422">
    <property type="entry name" value="PyrdxlP-dep_Trfase_small"/>
</dbReference>
<evidence type="ECO:0000256" key="5">
    <source>
        <dbReference type="ARBA" id="ARBA00022576"/>
    </source>
</evidence>
<proteinExistence type="inferred from homology"/>
<evidence type="ECO:0000256" key="9">
    <source>
        <dbReference type="ARBA" id="ARBA00022898"/>
    </source>
</evidence>
<keyword evidence="13" id="KW-1185">Reference proteome</keyword>
<dbReference type="InterPro" id="IPR010164">
    <property type="entry name" value="Orn_aminotrans"/>
</dbReference>
<dbReference type="OrthoDB" id="9807885at2"/>
<keyword evidence="8 11" id="KW-0808">Transferase</keyword>
<evidence type="ECO:0000256" key="10">
    <source>
        <dbReference type="ARBA" id="ARBA00030587"/>
    </source>
</evidence>
<dbReference type="EMBL" id="FNIL01000004">
    <property type="protein sequence ID" value="SDN85786.1"/>
    <property type="molecule type" value="Genomic_DNA"/>
</dbReference>
<dbReference type="GO" id="GO:0055129">
    <property type="term" value="P:L-proline biosynthetic process"/>
    <property type="evidence" value="ECO:0007669"/>
    <property type="project" value="UniProtKB-UniRule"/>
</dbReference>
<dbReference type="NCBIfam" id="TIGR01885">
    <property type="entry name" value="Orn_aminotrans"/>
    <property type="match status" value="1"/>
</dbReference>
<dbReference type="InterPro" id="IPR049704">
    <property type="entry name" value="Aminotrans_3_PPA_site"/>
</dbReference>
<dbReference type="RefSeq" id="WP_090842506.1">
    <property type="nucleotide sequence ID" value="NZ_FNIL01000004.1"/>
</dbReference>
<comment type="similarity">
    <text evidence="11">Belongs to the class-III pyridoxal-phosphate-dependent aminotransferase family. OAT subfamily.</text>
</comment>
<reference evidence="13" key="1">
    <citation type="submission" date="2016-10" db="EMBL/GenBank/DDBJ databases">
        <authorList>
            <person name="Varghese N."/>
            <person name="Submissions S."/>
        </authorList>
    </citation>
    <scope>NUCLEOTIDE SEQUENCE [LARGE SCALE GENOMIC DNA]</scope>
    <source>
        <strain evidence="13">CGMCC 1.10369</strain>
    </source>
</reference>
<dbReference type="Pfam" id="PF00202">
    <property type="entry name" value="Aminotran_3"/>
    <property type="match status" value="1"/>
</dbReference>
<dbReference type="EC" id="2.6.1.13" evidence="3 11"/>
<dbReference type="GO" id="GO:0030170">
    <property type="term" value="F:pyridoxal phosphate binding"/>
    <property type="evidence" value="ECO:0007669"/>
    <property type="project" value="UniProtKB-UniRule"/>
</dbReference>
<protein>
    <recommendedName>
        <fullName evidence="3 11">Ornithine aminotransferase</fullName>
        <shortName evidence="11">OAT</shortName>
        <ecNumber evidence="3 11">2.6.1.13</ecNumber>
    </recommendedName>
    <alternativeName>
        <fullName evidence="10 11">Ornithine--oxo-acid aminotransferase</fullName>
    </alternativeName>
</protein>
<sequence length="400" mass="43684">MAATTSTSEIIEQTEKHGARNYHPLPIVISQAEGVWVEDPEGNRYIDMLSAYSALNQGHRHPKIIQALKDQADKVTLTSRAFHNDQLGLFYDKVSALTGKELVLPMNTGAEAVETAIKAARRWGYHQKGIEKDQAEIIGCHGNFHGRTMTAVSLAAEANDTSGFGPMLPGIKTIPYGDLDSLKEAITPNTAAFLVEPIQGEGGVVIPPEGFLREAQALCKEHNVLFIADEIQTGLCRTGQTFACDWEEVEPDMYILGKALGGGVFPISCVAANEEVLGVFDPGSHGSTFGGNPLGAAVAIAALDVLENEKLAERSRRLGEYFRDRLRKIDNDKIKEIRGKGLFIGVELTVPARSYCEELKQAGLLCKETRENVIRFAPPLVISEEDLDWALERIETTLAK</sequence>
<dbReference type="PANTHER" id="PTHR11986:SF18">
    <property type="entry name" value="ORNITHINE AMINOTRANSFERASE, MITOCHONDRIAL"/>
    <property type="match status" value="1"/>
</dbReference>
<dbReference type="HAMAP" id="MF_01689">
    <property type="entry name" value="Ornith_aminotrans_3"/>
    <property type="match status" value="1"/>
</dbReference>
<dbReference type="UniPathway" id="UPA00098">
    <property type="reaction ID" value="UER00358"/>
</dbReference>
<evidence type="ECO:0000256" key="6">
    <source>
        <dbReference type="ARBA" id="ARBA00022605"/>
    </source>
</evidence>
<comment type="function">
    <text evidence="11">Catalyzes the interconversion of ornithine to glutamate semialdehyde.</text>
</comment>
<evidence type="ECO:0000256" key="11">
    <source>
        <dbReference type="HAMAP-Rule" id="MF_01689"/>
    </source>
</evidence>
<comment type="pathway">
    <text evidence="2 11">Amino-acid biosynthesis; L-proline biosynthesis; L-glutamate 5-semialdehyde from L-ornithine: step 1/1.</text>
</comment>
<evidence type="ECO:0000256" key="2">
    <source>
        <dbReference type="ARBA" id="ARBA00004998"/>
    </source>
</evidence>
<dbReference type="PROSITE" id="PS00600">
    <property type="entry name" value="AA_TRANSFER_CLASS_3"/>
    <property type="match status" value="1"/>
</dbReference>
<gene>
    <name evidence="11" type="primary">rocD</name>
    <name evidence="12" type="ORF">SAMN04488053_10467</name>
</gene>
<dbReference type="PIRSF" id="PIRSF000521">
    <property type="entry name" value="Transaminase_4ab_Lys_Orn"/>
    <property type="match status" value="1"/>
</dbReference>
<evidence type="ECO:0000256" key="4">
    <source>
        <dbReference type="ARBA" id="ARBA00022490"/>
    </source>
</evidence>
<keyword evidence="6 11" id="KW-0028">Amino-acid biosynthesis</keyword>
<dbReference type="Gene3D" id="3.90.1150.10">
    <property type="entry name" value="Aspartate Aminotransferase, domain 1"/>
    <property type="match status" value="1"/>
</dbReference>
<dbReference type="STRING" id="745820.SAMN04488053_10467"/>
<comment type="catalytic activity">
    <reaction evidence="11">
        <text>a 2-oxocarboxylate + L-ornithine = L-glutamate 5-semialdehyde + an L-alpha-amino acid</text>
        <dbReference type="Rhea" id="RHEA:13877"/>
        <dbReference type="ChEBI" id="CHEBI:35179"/>
        <dbReference type="ChEBI" id="CHEBI:46911"/>
        <dbReference type="ChEBI" id="CHEBI:58066"/>
        <dbReference type="ChEBI" id="CHEBI:59869"/>
        <dbReference type="EC" id="2.6.1.13"/>
    </reaction>
</comment>
<name>A0A1H0EU15_9BACI</name>
<keyword evidence="9 11" id="KW-0663">Pyridoxal phosphate</keyword>
<dbReference type="InterPro" id="IPR015424">
    <property type="entry name" value="PyrdxlP-dep_Trfase"/>
</dbReference>
<dbReference type="GO" id="GO:0042802">
    <property type="term" value="F:identical protein binding"/>
    <property type="evidence" value="ECO:0007669"/>
    <property type="project" value="TreeGrafter"/>
</dbReference>
<evidence type="ECO:0000256" key="8">
    <source>
        <dbReference type="ARBA" id="ARBA00022679"/>
    </source>
</evidence>
<organism evidence="12 13">
    <name type="scientific">Alkalicoccus daliensis</name>
    <dbReference type="NCBI Taxonomy" id="745820"/>
    <lineage>
        <taxon>Bacteria</taxon>
        <taxon>Bacillati</taxon>
        <taxon>Bacillota</taxon>
        <taxon>Bacilli</taxon>
        <taxon>Bacillales</taxon>
        <taxon>Bacillaceae</taxon>
        <taxon>Alkalicoccus</taxon>
    </lineage>
</organism>
<evidence type="ECO:0000256" key="7">
    <source>
        <dbReference type="ARBA" id="ARBA00022650"/>
    </source>
</evidence>
<keyword evidence="5 11" id="KW-0032">Aminotransferase</keyword>
<dbReference type="PANTHER" id="PTHR11986">
    <property type="entry name" value="AMINOTRANSFERASE CLASS III"/>
    <property type="match status" value="1"/>
</dbReference>
<evidence type="ECO:0000256" key="3">
    <source>
        <dbReference type="ARBA" id="ARBA00012924"/>
    </source>
</evidence>
<dbReference type="GO" id="GO:0004587">
    <property type="term" value="F:ornithine aminotransferase activity"/>
    <property type="evidence" value="ECO:0007669"/>
    <property type="project" value="UniProtKB-UniRule"/>
</dbReference>
<dbReference type="Proteomes" id="UP000198778">
    <property type="component" value="Unassembled WGS sequence"/>
</dbReference>
<accession>A0A1H0EU15</accession>
<comment type="cofactor">
    <cofactor evidence="1 11">
        <name>pyridoxal 5'-phosphate</name>
        <dbReference type="ChEBI" id="CHEBI:597326"/>
    </cofactor>
</comment>
<evidence type="ECO:0000256" key="1">
    <source>
        <dbReference type="ARBA" id="ARBA00001933"/>
    </source>
</evidence>